<dbReference type="InterPro" id="IPR009081">
    <property type="entry name" value="PP-bd_ACP"/>
</dbReference>
<dbReference type="InterPro" id="IPR010071">
    <property type="entry name" value="AA_adenyl_dom"/>
</dbReference>
<dbReference type="Pfam" id="PF00550">
    <property type="entry name" value="PP-binding"/>
    <property type="match status" value="6"/>
</dbReference>
<evidence type="ECO:0000256" key="4">
    <source>
        <dbReference type="SAM" id="MobiDB-lite"/>
    </source>
</evidence>
<sequence length="6357" mass="682819">MHYAESIATSRSGRVTVLRRAYGVGDLPGLIAIVAELDADRVALRYGGDSVAYGALATEIAMLSEAMGGALEPEALMQVVVSGQLPGLMAGEEGGLTAALESLVDDAVLAAADILDPKLAPVETLSTQFREQVRRTPDAVALEFEGETLTYAEFATRVTVLARHLRGLGVGPDVLVGLAVRRSFELLVGMYAILEAGGAYVPIDPDHPAERTSYVLEVARPAVVLTTADQPDFEVDVPVLRIDEFERNAREYGIDGDDVPSPADDPELPQPGPDNLAYVIFTSGSTGRPKGVAIPHRAVIAFLRWQQRQFRLTEQDAVLFKTSTTFDASVWEIFWPLQTGARAVVAAPQGHLDPAYLLRLIRESEVTTTFFVTQMLAALLAEVQRSGEDMPDSLRYLLTGGETVPVSIAADFRSVSGATLFDVYGPTESTVLATAHEVTGADVDSIPIGIPGDDVELLVLDEDLRPVPVGVVGELYVAGPQLARGYLGRAGLTAERFVANPEGPEGDRMYRTGDLVRWVNGDGGPDELEYVGRSDFQVKMRGLRIELGEVESALRQAAAVAQAVVLMHTRPSGEQALVGYVVATEGTEIDSAAVLSTVRTLVPEYMVPTLLVPMAELPLNVNGKVDRRALPEPDFAENATVYRAPATPAEEAVAAIFADLLELDPATVGADDDFFTLGGNSLIATRAIARIREALGATVDVRDFFERPTVAALAALGEAASAAARPPLTAGPRPDHIPLSPAQQRMWFLNHFARSEYDPAADEFDPSAVDNVPFALRLRGDLDTAALAAAFADVIERHESLRTYYPAAEAGPAQVVLPAAAVDLTPREVPEDQLAATVLSLAAQGFDVTAEVPLRARLLRSGPADHTLVVVAHHIAADGASIGPLVRDLVMAYMARQQGQRPQYEPLAVQYADYALWQRAWMGDEADPDSVSARQIAFWADELAELPAQLDLPADRPRPADSTFRGASFDTVLDAELRAAVDRVAAEHRATPFMVLHAALAAVLARLSGTTDIAIGTPVAGRGDQALDDLVGMFVNTLVLRTDVRGADSFAALIGHVRDRDLRAFAHRDVPFERLVEVLNPPRARNRHPLFQVALFMQNLGEISAALPGLSAEGLDFDPGIAKFDLQLTVISDGDRYRVQYNYATDLFDDHTVREFAAKFTRLLTAATADAAVPVGDIELLDAGEYDYVTSSWNATGSRVPDQFLHQGFDAQAARTPNARALVFGDTELTYAEFSERANRLARYLIETGVGPESLVVLAMARSVELVIAMYAVLRAGGAYVPIDPSHPAERVGHILTTAGPHSVLTTRLDGFTLPETVDIPLRYVDDLDLTAYSGGKISDRERAAALHPEHPAYVLFTSGSTGKPKGVAVTHRAIANQLAWMQAEYGVRGQDVYLQKTATTFDVSLWGYFLPLRTGATLVVATPDGHRDPRYIAETIARHRVTLTDFVPSMLSVFAAHAEPGELDSLRDVFVIGEALPPETVAAFWAVSDAGVHNLYGPTEAAVSITFREAHRSDSLTVPIGEPEWNSQVFVLDSRLHPVAIGVPGELYLAGSQLARGYHGRVDLTSDRFVANPFGRPGERMYRTGDLVKWTEDGELVYLERLDFQIKFRGQRIELAEIESALLLAAGVSQAAVRLVTAETGDYLAGYVVAAPGVDLDPETLRDGLTRVLPSYMVPTALMALPELPLNSSGKLDRKALPVPELRAKDFRAPVDAAQRLVAAVFAEVLHADRVGLDDDFFALGGSSLDAARVTARLGAELGARVPVRLLFEASGVESLAAALVAANPDAARPVLTARPRPERIPLSPAQQRLWFLNRVEAEDGESSVYNLPIVLRLRGGLDIAALELATLDVLARHESLRTLYPDSESGPYQQILDVADIGLSLNPVPVTASELSGVIAAFATAGFDVTAELPSRIGLFVLDDEDADRTPETAEYVLAVVVHHIAADALSLQPLIADLMRAYTARLLAADPAWEPLPVQYADYSLWQHELLGDERESGSLAHQQLDFWRSTLAGLPPQLALPVDRPRPAVPTNAGASVQFSIDEAVATKLRELARAHGVTMFMVVHAAFATLLARSCGTADVAVASPIGGRGERELDALIGMFVNTLVLRTQVDSDLSFADLLGRVRAADLAAFAHAELPFERIVDALAVDRTTGASPLAQVMLSFTDAARMDGASTFALPELTVSPVEIDDPTVKFDLHLVVGELGEQAGLTGNLRYASELFDAETAAALAERLGRILAAVAADADVLVGDLDVLGAVEREMVVRAWNDTAFDVAAALSASRPSSSRQTLGRDPLRSGGSGVDSGREHAGMTEDGVMTLPALFEARVARTPDATALTFEGTSLSYADFAARVRRLARWLIAEGVGPESLVALGMRRSIDLVVGMYAVSVAGAGYLPLDPDHPADRMDYILETADPVTVLTSGTDLPIDTAQVRIDLLDLVGYSDEPLTDADRIAPLRDSNTAYVIFTSGSTGRPKGVAVSHASIVNRLTWMRAVYDLTAADVMLQKTPMTFDVSVPEFFLPLQIGARLVIAKPEGHSDPVYIAELIAREGITVAHFVPSMLAVFVAEEAAAHCTGLRMVFASGEALAPKSAHKLRELTGAELHNLYGPTEAAVEVAYHRVVDADVHDVPIGRPVFNTQLYVLDSRLRPVPVGVAGELYLAGRQLARGYVARPDLSADRFVANPFAAGERMYRTGDLVKWNRAGELEYLGRTDFQVKLRGLRIELGEIEAALTAMDSVAQAVVVVRDAQLVAYLVPVAGAAPSPLEMKTELAQRLPVYMVPAVFVLLDTFPVNSSGKLDRGALPLPAAAATAFRAPTGPEERMVAEVFAGLLGAPRAGADDDFFTLGGNSLIATQLVARLAQTTGVRIPLRAVFEDATVAGLAARIRASDAESVIELPPVTPQQRGDRIPLSIAQQRIWFLNRFDIRDGYTIPFALKLTGQLNIEALQAAVADVVNRHETLRTIYPEHDGEASQLILPAGTRLIDLVAEPVSSAELPGVVEAVARTAFDVTVEVPFRIRLLQLTDEPGTHLLVMVIHHIAADGWSFGPLTRDIAAAYVARCAGEAPNLEPLPVQYADFALWQRAALGGPDEAESVLARQLAHWTRRLRGVPDVLALPSDRPRPAVASGRGAGFAGRFDAELHSAVLEFAAARRLTPFMVLHTALAVTLARLSGTGDIVIGTPVAGRGDQALDDLVGMFVNTLVLRTEVRSDASLSELLTQVRDTDLTAFEHAVVPFEMLVEAVNPVRSQAHSPLCQVTLTLQNHSRPSVRLNRLAIEALTVDATVAQFDLDWTLAETTDADGDPGGIEVYITYATDLFDAATIGGFQDAYERVLRALLADPRTAAGDLEIMSRAERGQLLVDRNATTVPLPVETLAQLLDARAALDPEVEALFFEGERVTYAELASRVNRLARLLISEGAGPDAIVGVTAERCIDMVVALHAVVVAGAAYVPIDPAHPADRIAHVLGTSDATLVLTVGGATLPELDGVRVLDVAELTESGALEPLSAGPLTDADRLAPLRPDNLAYVLYTSGSTGLPKGVATSHRAIMNQLRWLEDRYGVTRADRVMQRAPLAFDVSVWECFLPAMVGAPLVIPRPGGHQDLDYLAGLMREFGITIAEHVPSVLAALVAEGHGDALRSFRHLHTGGEALPVELLGKLRELVSGSVHNAYGPTEAAISTIYHEFSDADPDFEVAIGRPNWNTRAYVLDARMRPVPTGVIGELYLAGAQLARGYQGRGALTADRFVADPFGVPGARMYRTGDLARWNRTGDLVYVGRNDFQVKLRGQRIELGEIEAALLSAPGVAHAVVLLARDTAGTDCLIGYVSGAGLAADTVLEHARTQLPSYMLPAHLAVLDEMPLTSVGKLDRSALPAVEFTAATVAYREPAPGAESTLAALVGDLLGGLTIGADDDFFARGGNSLLAMRLVARANAALGADLSVRQLFEAPTVAELATRITGGGQGVPLRRMPRPERIPLSPVQTRMWLLNRLDPESAAYNLPSAVRVVGEIDTGVLRAAFADVVARHEVLRTIYPLDPDGVGYQLVLPAETAPLPLEIRTGANAADPSWIAAFAGAGFDVTTTVPLRAALLRESEHSHVLVVVMHHIAGDGQSMTPLLRDTITAYLSRAAGNAPVWSDLSVQYADFALWQRATLELDGARELEFWTETLRDLPEELPLPTDRPRPEIASGRGAYVHTRLDAGLAAGIRRIAEAHNVTPFMVWHAALSVLLARMSGTTDIAIGTPIEGRGNAALDDLVGMFVNTLVLRTRPTPDLGFDELLSRTRSADLAAFDHATVPFDQVVDALGVPRNQARNPLCTVVLTYDNLGPQSYAAPGLMLEPVDFEQPVARFDLQFAVSDEPDADGRLALELNYATDLFDADTAARIAARLERVLRAVVADPAAIIGDIELMDADEHRAVAEEWVSAGDDSIGDPDATLSSLFDLAVAGNADRVAVRFGERELTYAELDRRANVLARTLIAEGAGPESLVAVMLPRSAELVVALLAVIKTGAGYVPVDPTYPADRIAYVLGDAKPTSVVLDSTVTVELPDGLNTVLLDGISYDEDAADAPVTDADRRAPLRPDHVAYVIYTSGSTGRPKGVAVAHRNVVRLMANTDREFGFGPDDVWTLFHSYAFDFTVWELWGPLLYGGKLVVVDYYVSRSPEQFLELLRREQVTVLNQTPSAFYQLAETERLAQPGDLALRYVIFGGEALELRRLSDWVARHGDSSPRLVNMYGITETTVHVSVRFLDAGTIAAATGSLVGRAIAGLRVYVLDDRLHPVPVGVPGEIYIAGTQLARGYLGRPDLSSARFVASPFGVPGERLYRSGDVGRWNRFGELEHMGRADDQVKVRGFRIELGEIESAVLAQPGIAQAAVIVREDRPGDRRIVAYVVPQDGLAPAVDAVRDGAAELVPSYMVPSAIVVVDRIPLTVNGKLDRRALPAPAVQARAFRAPETSTQETVAAVFAEVLGLDRVGLDDDFFDLGGNSLIATRVVTRLGAVLDTTVAMRALFEATTVEALAARLESQAHNGTRVKLVARTRTLGEDLPLSPAQQRMWFLNRLDPESTAYHIPLPIRLTGPLDVPALQAAIADVVVRHEVLRTVYPQTVAGPVQQVLPAATVADLPVLKAIPVEESTLATAVAEVIGKGFDVTASVPLRAALFELAPQDYVFVVVMHHIAGDGASLAPLARDMMLAYSARTGGTAPAWTPLPVQYADYALWQRELLGAEDDPDSLITRQLGFWTENLAGLPPLLELPADRPRPAVFEAAGRRVDFTLDAGTHTALAELGRAHGATLFMTVHAAFATLLSRLTGSADIAVGTPVAGRDDAALDDLVGVFVNTLVLRTGIDPAEGFGDLLRRVRTADLAAFENADMPFERLVGALDPERSTDRNPLVQVGFSFNNQQQAAFELDGLAVSAIEFDTDVTQFDLHLVVADSYDADGAPAGLTATMTYATALFDADTVAGFVRRFRRVVDAVVADASVRTGEIDILDADERTLVLDEWNDTTAVFGVEPEPTLVSLFDAAVGRHAHSVALVMDGAEPQTLTYAELDARVNRLARMLIERGIGAQNTVALALPRSVELVVAIYAVLKAGAAYVPIDPAQPEERVAYILDTARPALVLTASDLAVPAWIPAIRFDGLALEGYAADPITARERRDKLVAGNTAYVIFTSGSTGRPKGVAVSHRAIVNRLVWMQSEYRLRGDDVVLQKTPATFDVSVWEFFWPLQVGARLVVAAPESHRDPAYIARIIFAQNVTTLHFVPSMLAAFVAEPAARECVSLRQVFASGEALPGGTAQRLRELTGARLHNLYGPTEAAVDVTYHEVIDADLETVPIGRPVFNTRVYVLDSRLRPVPAGVAGELYLAGDQLAQGYVARPDLTSDRFVANPFGVAERMYRTGDLVRWNREGELEYLGRTDFQVKLRGLRIELGEIETALTALEEIAQAVVTVWPGSDSASEHLVAYLLPAKGFGEPDIDAVRRALARRLPAYMVPSAYVALAELPLNPSGKLDRRALPAPSFAVREFRAPTTELEATVCAAYAEVLGVERVGLDDGFFELGGTSLLATRLVARLGELLGEPVPLLLLFTAFTPGELARELRADGTRFAGADAALDVLLPLRREGSLEPLFCIHPVGGISWSFAGLSAHLDQDRPIYGLQSPALKAGGALPDSIEEWADVYVAAIRSVQPAGPYHLLGWSLGGVLAHAVAVRLQRDGEQVALLAMMDSHLAVPDVEAADDSRAAVAEMLGGLLGDRAAELDLGDVTEPSELAARLVALGEAGGFSLASFGVEAITRVLESGTRSMALAQEYRPRVFHGDLTYFTAALEQRQATGATGWSAVIDGDIRDHPVQALHWHMTSPEALAQIARILKG</sequence>
<dbReference type="NCBIfam" id="NF003417">
    <property type="entry name" value="PRK04813.1"/>
    <property type="match status" value="6"/>
</dbReference>
<dbReference type="InterPro" id="IPR036736">
    <property type="entry name" value="ACP-like_sf"/>
</dbReference>
<dbReference type="FunFam" id="3.30.300.30:FF:000015">
    <property type="entry name" value="Nonribosomal peptide synthase SidD"/>
    <property type="match status" value="1"/>
</dbReference>
<dbReference type="SUPFAM" id="SSF52777">
    <property type="entry name" value="CoA-dependent acyltransferases"/>
    <property type="match status" value="10"/>
</dbReference>
<dbReference type="PROSITE" id="PS00455">
    <property type="entry name" value="AMP_BINDING"/>
    <property type="match status" value="6"/>
</dbReference>
<dbReference type="Gene3D" id="2.30.38.10">
    <property type="entry name" value="Luciferase, Domain 3"/>
    <property type="match status" value="5"/>
</dbReference>
<reference evidence="6 7" key="1">
    <citation type="submission" date="2019-12" db="EMBL/GenBank/DDBJ databases">
        <title>Nocardia sp. nov. ET3-3 isolated from soil.</title>
        <authorList>
            <person name="Kanchanasin P."/>
            <person name="Tanasupawat S."/>
            <person name="Yuki M."/>
            <person name="Kudo T."/>
        </authorList>
    </citation>
    <scope>NUCLEOTIDE SEQUENCE [LARGE SCALE GENOMIC DNA]</scope>
    <source>
        <strain evidence="6 7">ET3-3</strain>
    </source>
</reference>
<dbReference type="GO" id="GO:0005829">
    <property type="term" value="C:cytosol"/>
    <property type="evidence" value="ECO:0007669"/>
    <property type="project" value="TreeGrafter"/>
</dbReference>
<dbReference type="GO" id="GO:0003824">
    <property type="term" value="F:catalytic activity"/>
    <property type="evidence" value="ECO:0007669"/>
    <property type="project" value="InterPro"/>
</dbReference>
<keyword evidence="7" id="KW-1185">Reference proteome</keyword>
<dbReference type="FunFam" id="3.40.50.980:FF:000002">
    <property type="entry name" value="Enterobactin synthetase component F"/>
    <property type="match status" value="3"/>
</dbReference>
<dbReference type="GO" id="GO:0008610">
    <property type="term" value="P:lipid biosynthetic process"/>
    <property type="evidence" value="ECO:0007669"/>
    <property type="project" value="UniProtKB-ARBA"/>
</dbReference>
<dbReference type="GO" id="GO:0072330">
    <property type="term" value="P:monocarboxylic acid biosynthetic process"/>
    <property type="evidence" value="ECO:0007669"/>
    <property type="project" value="UniProtKB-ARBA"/>
</dbReference>
<evidence type="ECO:0000313" key="7">
    <source>
        <dbReference type="Proteomes" id="UP000466794"/>
    </source>
</evidence>
<dbReference type="GO" id="GO:0031177">
    <property type="term" value="F:phosphopantetheine binding"/>
    <property type="evidence" value="ECO:0007669"/>
    <property type="project" value="InterPro"/>
</dbReference>
<dbReference type="SMART" id="SM00823">
    <property type="entry name" value="PKS_PP"/>
    <property type="match status" value="6"/>
</dbReference>
<dbReference type="InterPro" id="IPR020802">
    <property type="entry name" value="TesA-like"/>
</dbReference>
<organism evidence="6 7">
    <name type="scientific">Nocardia terrae</name>
    <dbReference type="NCBI Taxonomy" id="2675851"/>
    <lineage>
        <taxon>Bacteria</taxon>
        <taxon>Bacillati</taxon>
        <taxon>Actinomycetota</taxon>
        <taxon>Actinomycetes</taxon>
        <taxon>Mycobacteriales</taxon>
        <taxon>Nocardiaceae</taxon>
        <taxon>Nocardia</taxon>
    </lineage>
</organism>
<feature type="domain" description="Carrier" evidence="5">
    <location>
        <begin position="1710"/>
        <end position="1785"/>
    </location>
</feature>
<dbReference type="FunFam" id="3.30.300.30:FF:000010">
    <property type="entry name" value="Enterobactin synthetase component F"/>
    <property type="match status" value="2"/>
</dbReference>
<dbReference type="Gene3D" id="3.30.300.30">
    <property type="match status" value="6"/>
</dbReference>
<evidence type="ECO:0000256" key="2">
    <source>
        <dbReference type="ARBA" id="ARBA00022450"/>
    </source>
</evidence>
<dbReference type="EMBL" id="WRPP01000017">
    <property type="protein sequence ID" value="MVU84041.1"/>
    <property type="molecule type" value="Genomic_DNA"/>
</dbReference>
<dbReference type="CDD" id="cd19540">
    <property type="entry name" value="LCL_NRPS-like"/>
    <property type="match status" value="5"/>
</dbReference>
<dbReference type="GO" id="GO:0044550">
    <property type="term" value="P:secondary metabolite biosynthetic process"/>
    <property type="evidence" value="ECO:0007669"/>
    <property type="project" value="UniProtKB-ARBA"/>
</dbReference>
<dbReference type="FunFam" id="2.30.38.10:FF:000001">
    <property type="entry name" value="Non-ribosomal peptide synthetase PvdI"/>
    <property type="match status" value="4"/>
</dbReference>
<dbReference type="NCBIfam" id="TIGR01733">
    <property type="entry name" value="AA-adenyl-dom"/>
    <property type="match status" value="6"/>
</dbReference>
<keyword evidence="2" id="KW-0596">Phosphopantetheine</keyword>
<dbReference type="FunFam" id="1.10.1200.10:FF:000016">
    <property type="entry name" value="Non-ribosomal peptide synthase"/>
    <property type="match status" value="1"/>
</dbReference>
<comment type="caution">
    <text evidence="6">The sequence shown here is derived from an EMBL/GenBank/DDBJ whole genome shotgun (WGS) entry which is preliminary data.</text>
</comment>
<dbReference type="CDD" id="cd17646">
    <property type="entry name" value="A_NRPS_AB3403-like"/>
    <property type="match status" value="2"/>
</dbReference>
<dbReference type="Gene3D" id="1.10.1200.10">
    <property type="entry name" value="ACP-like"/>
    <property type="match status" value="5"/>
</dbReference>
<dbReference type="InterPro" id="IPR023213">
    <property type="entry name" value="CAT-like_dom_sf"/>
</dbReference>
<dbReference type="FunFam" id="3.40.50.980:FF:000001">
    <property type="entry name" value="Non-ribosomal peptide synthetase"/>
    <property type="match status" value="4"/>
</dbReference>
<feature type="domain" description="Carrier" evidence="5">
    <location>
        <begin position="2814"/>
        <end position="2889"/>
    </location>
</feature>
<dbReference type="InterPro" id="IPR042099">
    <property type="entry name" value="ANL_N_sf"/>
</dbReference>
<evidence type="ECO:0000256" key="3">
    <source>
        <dbReference type="ARBA" id="ARBA00022553"/>
    </source>
</evidence>
<dbReference type="PANTHER" id="PTHR45527">
    <property type="entry name" value="NONRIBOSOMAL PEPTIDE SYNTHETASE"/>
    <property type="match status" value="1"/>
</dbReference>
<name>A0A7K1VBX1_9NOCA</name>
<dbReference type="InterPro" id="IPR045851">
    <property type="entry name" value="AMP-bd_C_sf"/>
</dbReference>
<dbReference type="CDD" id="cd05930">
    <property type="entry name" value="A_NRPS"/>
    <property type="match status" value="2"/>
</dbReference>
<dbReference type="SMART" id="SM00824">
    <property type="entry name" value="PKS_TE"/>
    <property type="match status" value="1"/>
</dbReference>
<feature type="region of interest" description="Disordered" evidence="4">
    <location>
        <begin position="2283"/>
        <end position="2310"/>
    </location>
</feature>
<dbReference type="SUPFAM" id="SSF47336">
    <property type="entry name" value="ACP-like"/>
    <property type="match status" value="6"/>
</dbReference>
<feature type="domain" description="Carrier" evidence="5">
    <location>
        <begin position="6014"/>
        <end position="6089"/>
    </location>
</feature>
<dbReference type="NCBIfam" id="NF004282">
    <property type="entry name" value="PRK05691.1"/>
    <property type="match status" value="6"/>
</dbReference>
<accession>A0A7K1VBX1</accession>
<evidence type="ECO:0000256" key="1">
    <source>
        <dbReference type="ARBA" id="ARBA00001957"/>
    </source>
</evidence>
<evidence type="ECO:0000259" key="5">
    <source>
        <dbReference type="PROSITE" id="PS50075"/>
    </source>
</evidence>
<dbReference type="FunFam" id="3.40.50.12780:FF:000012">
    <property type="entry name" value="Non-ribosomal peptide synthetase"/>
    <property type="match status" value="6"/>
</dbReference>
<dbReference type="InterPro" id="IPR020806">
    <property type="entry name" value="PKS_PP-bd"/>
</dbReference>
<evidence type="ECO:0000313" key="6">
    <source>
        <dbReference type="EMBL" id="MVU84041.1"/>
    </source>
</evidence>
<dbReference type="SUPFAM" id="SSF56801">
    <property type="entry name" value="Acetyl-CoA synthetase-like"/>
    <property type="match status" value="6"/>
</dbReference>
<dbReference type="Pfam" id="PF00501">
    <property type="entry name" value="AMP-binding"/>
    <property type="match status" value="6"/>
</dbReference>
<dbReference type="Gene3D" id="3.40.50.1820">
    <property type="entry name" value="alpha/beta hydrolase"/>
    <property type="match status" value="1"/>
</dbReference>
<feature type="domain" description="Carrier" evidence="5">
    <location>
        <begin position="644"/>
        <end position="721"/>
    </location>
</feature>
<dbReference type="Pfam" id="PF00668">
    <property type="entry name" value="Condensation"/>
    <property type="match status" value="5"/>
</dbReference>
<feature type="domain" description="Carrier" evidence="5">
    <location>
        <begin position="3882"/>
        <end position="3957"/>
    </location>
</feature>
<dbReference type="InterPro" id="IPR020845">
    <property type="entry name" value="AMP-binding_CS"/>
</dbReference>
<dbReference type="Gene3D" id="3.30.559.30">
    <property type="entry name" value="Nonribosomal peptide synthetase, condensation domain"/>
    <property type="match status" value="5"/>
</dbReference>
<dbReference type="RefSeq" id="WP_157393610.1">
    <property type="nucleotide sequence ID" value="NZ_WRPP01000017.1"/>
</dbReference>
<comment type="cofactor">
    <cofactor evidence="1">
        <name>pantetheine 4'-phosphate</name>
        <dbReference type="ChEBI" id="CHEBI:47942"/>
    </cofactor>
</comment>
<keyword evidence="3" id="KW-0597">Phosphoprotein</keyword>
<dbReference type="Gene3D" id="3.30.559.10">
    <property type="entry name" value="Chloramphenicol acetyltransferase-like domain"/>
    <property type="match status" value="5"/>
</dbReference>
<feature type="domain" description="Carrier" evidence="5">
    <location>
        <begin position="4944"/>
        <end position="5019"/>
    </location>
</feature>
<dbReference type="Pfam" id="PF13193">
    <property type="entry name" value="AMP-binding_C"/>
    <property type="match status" value="6"/>
</dbReference>
<dbReference type="Gene3D" id="3.40.50.980">
    <property type="match status" value="10"/>
</dbReference>
<dbReference type="SUPFAM" id="SSF53474">
    <property type="entry name" value="alpha/beta-Hydrolases"/>
    <property type="match status" value="1"/>
</dbReference>
<proteinExistence type="predicted"/>
<dbReference type="InterPro" id="IPR001242">
    <property type="entry name" value="Condensation_dom"/>
</dbReference>
<dbReference type="Gene3D" id="3.40.50.12780">
    <property type="entry name" value="N-terminal domain of ligase-like"/>
    <property type="match status" value="1"/>
</dbReference>
<dbReference type="InterPro" id="IPR029058">
    <property type="entry name" value="AB_hydrolase_fold"/>
</dbReference>
<dbReference type="PROSITE" id="PS00012">
    <property type="entry name" value="PHOSPHOPANTETHEINE"/>
    <property type="match status" value="4"/>
</dbReference>
<dbReference type="Proteomes" id="UP000466794">
    <property type="component" value="Unassembled WGS sequence"/>
</dbReference>
<gene>
    <name evidence="6" type="ORF">GPX89_43285</name>
</gene>
<dbReference type="CDD" id="cd17643">
    <property type="entry name" value="A_NRPS_Cytc1-like"/>
    <property type="match status" value="1"/>
</dbReference>
<dbReference type="PROSITE" id="PS50075">
    <property type="entry name" value="CARRIER"/>
    <property type="match status" value="6"/>
</dbReference>
<dbReference type="InterPro" id="IPR025110">
    <property type="entry name" value="AMP-bd_C"/>
</dbReference>
<dbReference type="UniPathway" id="UPA00011"/>
<dbReference type="PANTHER" id="PTHR45527:SF14">
    <property type="entry name" value="PLIPASTATIN SYNTHASE SUBUNIT B"/>
    <property type="match status" value="1"/>
</dbReference>
<protein>
    <submittedName>
        <fullName evidence="6">Amino acid adenylation domain-containing protein</fullName>
    </submittedName>
</protein>
<dbReference type="GO" id="GO:0043041">
    <property type="term" value="P:amino acid activation for nonribosomal peptide biosynthetic process"/>
    <property type="evidence" value="ECO:0007669"/>
    <property type="project" value="TreeGrafter"/>
</dbReference>
<dbReference type="InterPro" id="IPR000873">
    <property type="entry name" value="AMP-dep_synth/lig_dom"/>
</dbReference>
<dbReference type="InterPro" id="IPR006162">
    <property type="entry name" value="Ppantetheine_attach_site"/>
</dbReference>
<dbReference type="InterPro" id="IPR001031">
    <property type="entry name" value="Thioesterase"/>
</dbReference>
<dbReference type="Pfam" id="PF00975">
    <property type="entry name" value="Thioesterase"/>
    <property type="match status" value="1"/>
</dbReference>